<dbReference type="Proteomes" id="UP000019150">
    <property type="component" value="Chromosome"/>
</dbReference>
<keyword evidence="2" id="KW-1185">Reference proteome</keyword>
<evidence type="ECO:0000313" key="1">
    <source>
        <dbReference type="EMBL" id="AHH19926.1"/>
    </source>
</evidence>
<name>W5TRT2_9NOCA</name>
<dbReference type="AlphaFoldDB" id="W5TRT2"/>
<organism evidence="1 2">
    <name type="scientific">Nocardia nova SH22a</name>
    <dbReference type="NCBI Taxonomy" id="1415166"/>
    <lineage>
        <taxon>Bacteria</taxon>
        <taxon>Bacillati</taxon>
        <taxon>Actinomycetota</taxon>
        <taxon>Actinomycetes</taxon>
        <taxon>Mycobacteriales</taxon>
        <taxon>Nocardiaceae</taxon>
        <taxon>Nocardia</taxon>
    </lineage>
</organism>
<protein>
    <submittedName>
        <fullName evidence="1">Uncharacterized protein</fullName>
    </submittedName>
</protein>
<sequence>MNVTSGSATTAILRIRRILDRSAHRIVAQIDTGGGWCAYT</sequence>
<dbReference type="RefSeq" id="WP_272945139.1">
    <property type="nucleotide sequence ID" value="NZ_CP006850.1"/>
</dbReference>
<evidence type="ECO:0000313" key="2">
    <source>
        <dbReference type="Proteomes" id="UP000019150"/>
    </source>
</evidence>
<accession>W5TRT2</accession>
<dbReference type="PATRIC" id="fig|1415166.3.peg.5304"/>
<proteinExistence type="predicted"/>
<dbReference type="STRING" id="1415166.NONO_c51420"/>
<reference evidence="1 2" key="1">
    <citation type="journal article" date="2014" name="Appl. Environ. Microbiol.">
        <title>Insights into the Microbial Degradation of Rubber and Gutta-Percha by Analysis of the Complete Genome of Nocardia nova SH22a.</title>
        <authorList>
            <person name="Luo Q."/>
            <person name="Hiessl S."/>
            <person name="Poehlein A."/>
            <person name="Daniel R."/>
            <person name="Steinbuchel A."/>
        </authorList>
    </citation>
    <scope>NUCLEOTIDE SEQUENCE [LARGE SCALE GENOMIC DNA]</scope>
    <source>
        <strain evidence="1">SH22a</strain>
    </source>
</reference>
<dbReference type="KEGG" id="nno:NONO_c51420"/>
<gene>
    <name evidence="1" type="ORF">NONO_c51420</name>
</gene>
<dbReference type="HOGENOM" id="CLU_3293174_0_0_11"/>
<dbReference type="EMBL" id="CP006850">
    <property type="protein sequence ID" value="AHH19926.1"/>
    <property type="molecule type" value="Genomic_DNA"/>
</dbReference>